<dbReference type="EMBL" id="CP002994">
    <property type="protein sequence ID" value="AEM84262.1"/>
    <property type="molecule type" value="Genomic_DNA"/>
</dbReference>
<accession>G2PFB9</accession>
<reference evidence="1" key="1">
    <citation type="submission" date="2011-08" db="EMBL/GenBank/DDBJ databases">
        <title>Complete sequence of chromosome of Streptomyces violaceusniger Tu 4113.</title>
        <authorList>
            <consortium name="US DOE Joint Genome Institute"/>
            <person name="Lucas S."/>
            <person name="Han J."/>
            <person name="Lapidus A."/>
            <person name="Cheng J.-F."/>
            <person name="Goodwin L."/>
            <person name="Pitluck S."/>
            <person name="Peters L."/>
            <person name="Ivanova N."/>
            <person name="Daligault H."/>
            <person name="Detter J.C."/>
            <person name="Han C."/>
            <person name="Tapia R."/>
            <person name="Land M."/>
            <person name="Hauser L."/>
            <person name="Kyrpides N."/>
            <person name="Ivanova N."/>
            <person name="Pagani I."/>
            <person name="Hagen A."/>
            <person name="Katz L."/>
            <person name="Fiedler H.-P."/>
            <person name="Keasling J."/>
            <person name="Fortman J."/>
            <person name="Woyke T."/>
        </authorList>
    </citation>
    <scope>NUCLEOTIDE SEQUENCE [LARGE SCALE GENOMIC DNA]</scope>
    <source>
        <strain evidence="1">Tu 4113</strain>
    </source>
</reference>
<evidence type="ECO:0000313" key="1">
    <source>
        <dbReference type="EMBL" id="AEM84262.1"/>
    </source>
</evidence>
<organism evidence="1 2">
    <name type="scientific">Streptomyces violaceusniger (strain Tu 4113)</name>
    <dbReference type="NCBI Taxonomy" id="653045"/>
    <lineage>
        <taxon>Bacteria</taxon>
        <taxon>Bacillati</taxon>
        <taxon>Actinomycetota</taxon>
        <taxon>Actinomycetes</taxon>
        <taxon>Kitasatosporales</taxon>
        <taxon>Streptomycetaceae</taxon>
        <taxon>Streptomyces</taxon>
        <taxon>Streptomyces violaceusniger group</taxon>
    </lineage>
</organism>
<dbReference type="Proteomes" id="UP000008703">
    <property type="component" value="Chromosome"/>
</dbReference>
<dbReference type="AlphaFoldDB" id="G2PFB9"/>
<sequence>MAAALATLAHPLTAGGLSVPAFTDSALGRLRWIRDLDLTPDISVLKTHTPSHRQCRLHSVPAWARPLLAAARAHHRLAPSPGGYVFAPLFPAEAKHLRAHAQRLAETGLPLAGSFLAC</sequence>
<dbReference type="RefSeq" id="WP_014057758.1">
    <property type="nucleotide sequence ID" value="NC_015957.1"/>
</dbReference>
<dbReference type="eggNOG" id="ENOG502ZRCB">
    <property type="taxonomic scope" value="Bacteria"/>
</dbReference>
<gene>
    <name evidence="1" type="ORF">Strvi_4679</name>
</gene>
<proteinExistence type="predicted"/>
<dbReference type="HOGENOM" id="CLU_2071910_0_0_11"/>
<name>G2PFB9_STRV4</name>
<dbReference type="KEGG" id="svl:Strvi_4679"/>
<protein>
    <submittedName>
        <fullName evidence="1">Uncharacterized protein</fullName>
    </submittedName>
</protein>
<keyword evidence="2" id="KW-1185">Reference proteome</keyword>
<evidence type="ECO:0000313" key="2">
    <source>
        <dbReference type="Proteomes" id="UP000008703"/>
    </source>
</evidence>